<accession>A0ACC1L6Q8</accession>
<evidence type="ECO:0000313" key="1">
    <source>
        <dbReference type="EMBL" id="KAJ2802538.1"/>
    </source>
</evidence>
<feature type="non-terminal residue" evidence="1">
    <location>
        <position position="1"/>
    </location>
</feature>
<organism evidence="1 2">
    <name type="scientific">Coemansia furcata</name>
    <dbReference type="NCBI Taxonomy" id="417177"/>
    <lineage>
        <taxon>Eukaryota</taxon>
        <taxon>Fungi</taxon>
        <taxon>Fungi incertae sedis</taxon>
        <taxon>Zoopagomycota</taxon>
        <taxon>Kickxellomycotina</taxon>
        <taxon>Kickxellomycetes</taxon>
        <taxon>Kickxellales</taxon>
        <taxon>Kickxellaceae</taxon>
        <taxon>Coemansia</taxon>
    </lineage>
</organism>
<proteinExistence type="predicted"/>
<sequence length="802" mass="82589">VFELFGYVIPKKERADREPCGTPSSHQESDRVSAVGAQRRKAPTASKRMDGVIPENIKDKIMAVLGDMNASLDPHPIPDDVDSCYDADASAMDVDSPGGSHEKGGAAVRAGKTGRGPRRRSTTVSGEVAPLPAELLAAAASASREAGGGSRRGANKRSRSRSKTMGLSSAAPLSSSGGSLISFKLEPTAAFPMSNDGGIHSAPTDNAGGCGALGDLGAYSDCDQRRAGTVSAGAFGNRNFLLESFAPSVFTRPLGTMTPTDQLDALALEGRFGSGYSTPTHSAKRRHSVQVDLNDAMVAAVAAGMDRSGFHYFHHPHHPGVGGLDPHHHHSAGSGMSSDSIRRMTVGGPIDADAFLFPRIPDDDATVAAAAAAAVAGISAQLSAASQTVSTTPASDSMHTASTVTAAASSDLYKFPAADTLATAPGPRGQLRSAQRLLRANGVADDNSIGLSTTSSGESRADLEALAQFSQWFPQFAPASLGWAESIDPNMLDAGLDSAMAAAVAANGSGSTEAGMTHARRRSQYDWYGLTPSLAAALEAASTGAAVAASDDAAMSTLGSFGLAQPPPLNASFRRPSMPIFPTFGDMLAMPPTTTSGEPLYGVAPNHHEAADVPGRRRTMHVPPLLLEGVATAEFASPLSISPAPRRPIAAQNAAAAATAAMTRGRRSRTISSNANNAMPSAARPPLPPPPPPPVFEARHARSLSGTQLPHDAAPFDAATLGDYAASSFKPSLWPFGDDVNVPSDETRSLADMRARDVVDLYRPASSTPTGHRHPPSAATAPSPVAPRSAASTPGRREAVGL</sequence>
<protein>
    <submittedName>
        <fullName evidence="1">Uncharacterized protein</fullName>
    </submittedName>
</protein>
<name>A0ACC1L6Q8_9FUNG</name>
<reference evidence="1" key="1">
    <citation type="submission" date="2022-07" db="EMBL/GenBank/DDBJ databases">
        <title>Phylogenomic reconstructions and comparative analyses of Kickxellomycotina fungi.</title>
        <authorList>
            <person name="Reynolds N.K."/>
            <person name="Stajich J.E."/>
            <person name="Barry K."/>
            <person name="Grigoriev I.V."/>
            <person name="Crous P."/>
            <person name="Smith M.E."/>
        </authorList>
    </citation>
    <scope>NUCLEOTIDE SEQUENCE</scope>
    <source>
        <strain evidence="1">CBS 102833</strain>
    </source>
</reference>
<dbReference type="EMBL" id="JANBUP010001971">
    <property type="protein sequence ID" value="KAJ2802538.1"/>
    <property type="molecule type" value="Genomic_DNA"/>
</dbReference>
<gene>
    <name evidence="1" type="ORF">H4S07_004670</name>
</gene>
<comment type="caution">
    <text evidence="1">The sequence shown here is derived from an EMBL/GenBank/DDBJ whole genome shotgun (WGS) entry which is preliminary data.</text>
</comment>
<evidence type="ECO:0000313" key="2">
    <source>
        <dbReference type="Proteomes" id="UP001140096"/>
    </source>
</evidence>
<keyword evidence="2" id="KW-1185">Reference proteome</keyword>
<dbReference type="Proteomes" id="UP001140096">
    <property type="component" value="Unassembled WGS sequence"/>
</dbReference>